<dbReference type="NCBIfam" id="TIGR03167">
    <property type="entry name" value="tRNA_sel_U_synt"/>
    <property type="match status" value="1"/>
</dbReference>
<evidence type="ECO:0000256" key="1">
    <source>
        <dbReference type="ARBA" id="ARBA00023266"/>
    </source>
</evidence>
<dbReference type="SUPFAM" id="SSF52821">
    <property type="entry name" value="Rhodanese/Cell cycle control phosphatase"/>
    <property type="match status" value="1"/>
</dbReference>
<sequence>MKFNGVKQNTVLKTFLRCYHGRLQPSKSSRPEVIASHKDNRVTEIVDVRTPEEYEEDHIPGSVNLPVLTSLEREEVGLLYSTNRFQARKLGASFISKNISEHIRSFFYSKPDDYSPLVYCWRGGQRSYSLALVLAQIGFDTFTLENGYKQYRQHVRDTVRQIPEDFSYKVISGLTGSGKTRLLHTLAKQGQQIIDLEGLAQHKGSILGLWHGHTQPTQKYFESLLCADLERLSADRCVWLESESVRIGNVYVPDGLFKKLKEAPRFCVNLPLEERVKHIIHDYPNWIENKEALKATISKLVKVRGHEFVNSLLEVIENEDWELFVRRILVEHYDPTYTLSQKKNNSSPGTDKQMNMSNVNEETLDRAAEQLQDHDNGVVNSSNVLSLA</sequence>
<dbReference type="PANTHER" id="PTHR30401">
    <property type="entry name" value="TRNA 2-SELENOURIDINE SYNTHASE"/>
    <property type="match status" value="1"/>
</dbReference>
<accession>A0ABY7FQH3</accession>
<evidence type="ECO:0000259" key="2">
    <source>
        <dbReference type="PROSITE" id="PS50206"/>
    </source>
</evidence>
<dbReference type="Pfam" id="PF26341">
    <property type="entry name" value="AAA_SelU"/>
    <property type="match status" value="1"/>
</dbReference>
<dbReference type="SUPFAM" id="SSF52540">
    <property type="entry name" value="P-loop containing nucleoside triphosphate hydrolases"/>
    <property type="match status" value="1"/>
</dbReference>
<dbReference type="InterPro" id="IPR017582">
    <property type="entry name" value="SelU"/>
</dbReference>
<feature type="domain" description="Rhodanese" evidence="2">
    <location>
        <begin position="39"/>
        <end position="160"/>
    </location>
</feature>
<name>A0ABY7FQH3_MYAAR</name>
<gene>
    <name evidence="3" type="ORF">MAR_036642</name>
</gene>
<dbReference type="InterPro" id="IPR058840">
    <property type="entry name" value="AAA_SelU"/>
</dbReference>
<dbReference type="PROSITE" id="PS50206">
    <property type="entry name" value="RHODANESE_3"/>
    <property type="match status" value="1"/>
</dbReference>
<proteinExistence type="predicted"/>
<dbReference type="InterPro" id="IPR036873">
    <property type="entry name" value="Rhodanese-like_dom_sf"/>
</dbReference>
<evidence type="ECO:0000313" key="3">
    <source>
        <dbReference type="EMBL" id="WAR22973.1"/>
    </source>
</evidence>
<dbReference type="EMBL" id="CP111024">
    <property type="protein sequence ID" value="WAR22973.1"/>
    <property type="molecule type" value="Genomic_DNA"/>
</dbReference>
<organism evidence="3 4">
    <name type="scientific">Mya arenaria</name>
    <name type="common">Soft-shell clam</name>
    <dbReference type="NCBI Taxonomy" id="6604"/>
    <lineage>
        <taxon>Eukaryota</taxon>
        <taxon>Metazoa</taxon>
        <taxon>Spiralia</taxon>
        <taxon>Lophotrochozoa</taxon>
        <taxon>Mollusca</taxon>
        <taxon>Bivalvia</taxon>
        <taxon>Autobranchia</taxon>
        <taxon>Heteroconchia</taxon>
        <taxon>Euheterodonta</taxon>
        <taxon>Imparidentia</taxon>
        <taxon>Neoheterodontei</taxon>
        <taxon>Myida</taxon>
        <taxon>Myoidea</taxon>
        <taxon>Myidae</taxon>
        <taxon>Mya</taxon>
    </lineage>
</organism>
<dbReference type="PANTHER" id="PTHR30401:SF0">
    <property type="entry name" value="TRNA 2-SELENOURIDINE SYNTHASE"/>
    <property type="match status" value="1"/>
</dbReference>
<keyword evidence="4" id="KW-1185">Reference proteome</keyword>
<dbReference type="Gene3D" id="3.40.250.10">
    <property type="entry name" value="Rhodanese-like domain"/>
    <property type="match status" value="1"/>
</dbReference>
<dbReference type="SMART" id="SM00450">
    <property type="entry name" value="RHOD"/>
    <property type="match status" value="1"/>
</dbReference>
<dbReference type="NCBIfam" id="NF008750">
    <property type="entry name" value="PRK11784.1-2"/>
    <property type="match status" value="1"/>
</dbReference>
<dbReference type="InterPro" id="IPR027417">
    <property type="entry name" value="P-loop_NTPase"/>
</dbReference>
<protein>
    <submittedName>
        <fullName evidence="3">SELU-like protein</fullName>
    </submittedName>
</protein>
<evidence type="ECO:0000313" key="4">
    <source>
        <dbReference type="Proteomes" id="UP001164746"/>
    </source>
</evidence>
<reference evidence="3" key="1">
    <citation type="submission" date="2022-11" db="EMBL/GenBank/DDBJ databases">
        <title>Centuries of genome instability and evolution in soft-shell clam transmissible cancer (bioRxiv).</title>
        <authorList>
            <person name="Hart S.F.M."/>
            <person name="Yonemitsu M.A."/>
            <person name="Giersch R.M."/>
            <person name="Beal B.F."/>
            <person name="Arriagada G."/>
            <person name="Davis B.W."/>
            <person name="Ostrander E.A."/>
            <person name="Goff S.P."/>
            <person name="Metzger M.J."/>
        </authorList>
    </citation>
    <scope>NUCLEOTIDE SEQUENCE</scope>
    <source>
        <strain evidence="3">MELC-2E11</strain>
        <tissue evidence="3">Siphon/mantle</tissue>
    </source>
</reference>
<dbReference type="Proteomes" id="UP001164746">
    <property type="component" value="Chromosome 13"/>
</dbReference>
<dbReference type="NCBIfam" id="NF008752">
    <property type="entry name" value="PRK11784.1-4"/>
    <property type="match status" value="1"/>
</dbReference>
<dbReference type="InterPro" id="IPR001763">
    <property type="entry name" value="Rhodanese-like_dom"/>
</dbReference>
<dbReference type="Pfam" id="PF00581">
    <property type="entry name" value="Rhodanese"/>
    <property type="match status" value="1"/>
</dbReference>
<keyword evidence="1" id="KW-0711">Selenium</keyword>